<reference evidence="5 6" key="1">
    <citation type="submission" date="2018-11" db="EMBL/GenBank/DDBJ databases">
        <title>Sequencing the genomes of 1000 actinobacteria strains.</title>
        <authorList>
            <person name="Klenk H.-P."/>
        </authorList>
    </citation>
    <scope>NUCLEOTIDE SEQUENCE [LARGE SCALE GENOMIC DNA]</scope>
    <source>
        <strain evidence="5 6">DSM 15700</strain>
    </source>
</reference>
<dbReference type="GO" id="GO:0015768">
    <property type="term" value="P:maltose transport"/>
    <property type="evidence" value="ECO:0007669"/>
    <property type="project" value="TreeGrafter"/>
</dbReference>
<keyword evidence="6" id="KW-1185">Reference proteome</keyword>
<evidence type="ECO:0000256" key="2">
    <source>
        <dbReference type="ARBA" id="ARBA00022448"/>
    </source>
</evidence>
<dbReference type="GO" id="GO:0042956">
    <property type="term" value="P:maltodextrin transmembrane transport"/>
    <property type="evidence" value="ECO:0007669"/>
    <property type="project" value="TreeGrafter"/>
</dbReference>
<evidence type="ECO:0000256" key="3">
    <source>
        <dbReference type="ARBA" id="ARBA00022729"/>
    </source>
</evidence>
<dbReference type="GO" id="GO:0055052">
    <property type="term" value="C:ATP-binding cassette (ABC) transporter complex, substrate-binding subunit-containing"/>
    <property type="evidence" value="ECO:0007669"/>
    <property type="project" value="TreeGrafter"/>
</dbReference>
<dbReference type="PANTHER" id="PTHR30061:SF50">
    <property type="entry name" value="MALTOSE_MALTODEXTRIN-BINDING PERIPLASMIC PROTEIN"/>
    <property type="match status" value="1"/>
</dbReference>
<dbReference type="AlphaFoldDB" id="A0A3N4ZAG0"/>
<dbReference type="Proteomes" id="UP000280501">
    <property type="component" value="Unassembled WGS sequence"/>
</dbReference>
<dbReference type="PANTHER" id="PTHR30061">
    <property type="entry name" value="MALTOSE-BINDING PERIPLASMIC PROTEIN"/>
    <property type="match status" value="1"/>
</dbReference>
<evidence type="ECO:0000313" key="5">
    <source>
        <dbReference type="EMBL" id="RPF22412.1"/>
    </source>
</evidence>
<proteinExistence type="inferred from homology"/>
<dbReference type="EMBL" id="RKQZ01000001">
    <property type="protein sequence ID" value="RPF22412.1"/>
    <property type="molecule type" value="Genomic_DNA"/>
</dbReference>
<dbReference type="InterPro" id="IPR006059">
    <property type="entry name" value="SBP"/>
</dbReference>
<evidence type="ECO:0000256" key="1">
    <source>
        <dbReference type="ARBA" id="ARBA00008520"/>
    </source>
</evidence>
<feature type="region of interest" description="Disordered" evidence="4">
    <location>
        <begin position="1"/>
        <end position="23"/>
    </location>
</feature>
<dbReference type="GO" id="GO:1901982">
    <property type="term" value="F:maltose binding"/>
    <property type="evidence" value="ECO:0007669"/>
    <property type="project" value="TreeGrafter"/>
</dbReference>
<dbReference type="Pfam" id="PF01547">
    <property type="entry name" value="SBP_bac_1"/>
    <property type="match status" value="1"/>
</dbReference>
<organism evidence="5 6">
    <name type="scientific">Myceligenerans xiligouense</name>
    <dbReference type="NCBI Taxonomy" id="253184"/>
    <lineage>
        <taxon>Bacteria</taxon>
        <taxon>Bacillati</taxon>
        <taxon>Actinomycetota</taxon>
        <taxon>Actinomycetes</taxon>
        <taxon>Micrococcales</taxon>
        <taxon>Promicromonosporaceae</taxon>
        <taxon>Myceligenerans</taxon>
    </lineage>
</organism>
<comment type="similarity">
    <text evidence="1">Belongs to the bacterial solute-binding protein 1 family.</text>
</comment>
<evidence type="ECO:0000313" key="6">
    <source>
        <dbReference type="Proteomes" id="UP000280501"/>
    </source>
</evidence>
<evidence type="ECO:0000256" key="4">
    <source>
        <dbReference type="SAM" id="MobiDB-lite"/>
    </source>
</evidence>
<keyword evidence="3" id="KW-0732">Signal</keyword>
<name>A0A3N4ZAG0_9MICO</name>
<protein>
    <submittedName>
        <fullName evidence="5">Carbohydrate ABC transporter substrate-binding protein (CUT1 family)</fullName>
    </submittedName>
</protein>
<comment type="caution">
    <text evidence="5">The sequence shown here is derived from an EMBL/GenBank/DDBJ whole genome shotgun (WGS) entry which is preliminary data.</text>
</comment>
<dbReference type="Gene3D" id="3.40.190.10">
    <property type="entry name" value="Periplasmic binding protein-like II"/>
    <property type="match status" value="1"/>
</dbReference>
<dbReference type="SUPFAM" id="SSF53850">
    <property type="entry name" value="Periplasmic binding protein-like II"/>
    <property type="match status" value="1"/>
</dbReference>
<keyword evidence="2" id="KW-0813">Transport</keyword>
<gene>
    <name evidence="5" type="ORF">EDD34_3071</name>
</gene>
<sequence length="457" mass="48351">MSTREWSREGAATHRTDITGKTERNDFVRKNRLVAITAAASMTMALGACASGAEAGDGDGGPSTGEVRVWLVGSDTPDEARDHLKETFEEQNEGSTLVIEEQSWDGLTDKYTTALAGSDAPDVVEVGNTQASAFTSSGYFSEITAEEFEELGGSDLLPGFVEAGDWEGAHYALPYYAGSRAVFYSPQLVDAEPPATLDEYVDTAKDLYEEGKFSGVWWPGQDWYNALPFIWENGGYIAEQADDGTWEAGFSSEGGIAGLTQIQDLMLNASNAPADGQETDLQVPFCEGKIGYLSAPTWIQWSINAPEEPETEDGVPGCASTYGGDLEAFALPGKDGGAAQVFAGGSNIAIAQKSEQRDLAFDALSIMLSDEYQSIIAGIGLIPAKVSLAGEVPQDTSIGAAGVEAAATAKLTPATPKWADVEAQTVLQTQFTRLANGEDVEQVAADIDAEIESILNG</sequence>
<accession>A0A3N4ZAG0</accession>